<dbReference type="EMBL" id="GL379915">
    <property type="protein sequence ID" value="EGT34630.1"/>
    <property type="molecule type" value="Genomic_DNA"/>
</dbReference>
<reference evidence="3" key="1">
    <citation type="submission" date="2011-07" db="EMBL/GenBank/DDBJ databases">
        <authorList>
            <consortium name="Caenorhabditis brenneri Sequencing and Analysis Consortium"/>
            <person name="Wilson R.K."/>
        </authorList>
    </citation>
    <scope>NUCLEOTIDE SEQUENCE [LARGE SCALE GENOMIC DNA]</scope>
    <source>
        <strain evidence="3">PB2801</strain>
    </source>
</reference>
<evidence type="ECO:0000313" key="2">
    <source>
        <dbReference type="EMBL" id="EGT34630.1"/>
    </source>
</evidence>
<organism evidence="3">
    <name type="scientific">Caenorhabditis brenneri</name>
    <name type="common">Nematode worm</name>
    <dbReference type="NCBI Taxonomy" id="135651"/>
    <lineage>
        <taxon>Eukaryota</taxon>
        <taxon>Metazoa</taxon>
        <taxon>Ecdysozoa</taxon>
        <taxon>Nematoda</taxon>
        <taxon>Chromadorea</taxon>
        <taxon>Rhabditida</taxon>
        <taxon>Rhabditina</taxon>
        <taxon>Rhabditomorpha</taxon>
        <taxon>Rhabditoidea</taxon>
        <taxon>Rhabditidae</taxon>
        <taxon>Peloderinae</taxon>
        <taxon>Caenorhabditis</taxon>
    </lineage>
</organism>
<accession>G0NNN8</accession>
<keyword evidence="1" id="KW-0732">Signal</keyword>
<proteinExistence type="predicted"/>
<keyword evidence="3" id="KW-1185">Reference proteome</keyword>
<evidence type="ECO:0000256" key="1">
    <source>
        <dbReference type="SAM" id="SignalP"/>
    </source>
</evidence>
<name>G0NNN8_CAEBE</name>
<evidence type="ECO:0000313" key="3">
    <source>
        <dbReference type="Proteomes" id="UP000008068"/>
    </source>
</evidence>
<sequence>MYIQLFLAACLLGPILASPIPEDTCDAENKRREECIEKYDRNIPEWWEDSFMEKLFPLQVWKDCVGEAKCDHVKKLNELSEVMYHEFVYLNLNLRTCLGNGTVEKISKSCEKPGQSKLPCEDPTYYDCMTSEMMEHKSCNDQDVEAFNALVPLLIQDCNLTREVHGGGKSEGTKNLYEKTGMSKFFYRATHSSFLDIIWALFTGN</sequence>
<dbReference type="PANTHER" id="PTHR36956:SF2">
    <property type="entry name" value="CPXV012 PROTEIN-RELATED"/>
    <property type="match status" value="1"/>
</dbReference>
<feature type="chain" id="PRO_5003405165" description="DUF19 domain-containing protein" evidence="1">
    <location>
        <begin position="18"/>
        <end position="205"/>
    </location>
</feature>
<dbReference type="PANTHER" id="PTHR36956">
    <property type="entry name" value="UTERINE LUMIN EXPRESSED/LOCAILIZED-RELATED"/>
    <property type="match status" value="1"/>
</dbReference>
<feature type="signal peptide" evidence="1">
    <location>
        <begin position="1"/>
        <end position="17"/>
    </location>
</feature>
<dbReference type="HOGENOM" id="CLU_1338592_0_0_1"/>
<dbReference type="AlphaFoldDB" id="G0NNN8"/>
<dbReference type="InParanoid" id="G0NNN8"/>
<protein>
    <recommendedName>
        <fullName evidence="4">DUF19 domain-containing protein</fullName>
    </recommendedName>
</protein>
<gene>
    <name evidence="2" type="ORF">CAEBREN_08178</name>
</gene>
<dbReference type="Proteomes" id="UP000008068">
    <property type="component" value="Unassembled WGS sequence"/>
</dbReference>
<evidence type="ECO:0008006" key="4">
    <source>
        <dbReference type="Google" id="ProtNLM"/>
    </source>
</evidence>